<protein>
    <submittedName>
        <fullName evidence="1">Putative selenoprotein S</fullName>
    </submittedName>
</protein>
<proteinExistence type="evidence at transcript level"/>
<evidence type="ECO:0000313" key="1">
    <source>
        <dbReference type="EMBL" id="ACH44462.1"/>
    </source>
</evidence>
<name>B5FZK1_TAEGU</name>
<dbReference type="AlphaFoldDB" id="B5FZK1"/>
<dbReference type="EMBL" id="DQ214558">
    <property type="protein sequence ID" value="ACH44462.1"/>
    <property type="molecule type" value="mRNA"/>
</dbReference>
<reference evidence="1" key="1">
    <citation type="journal article" date="2006" name="Proc. Natl. Acad. Sci. U.S.A.">
        <title>A molecular neuroethological approach for identifying and characterizing a cascade of behaviorally regulated genes.</title>
        <authorList>
            <person name="Wada K."/>
            <person name="Howard J.T."/>
            <person name="McConnell P."/>
            <person name="Whitney O."/>
            <person name="Lints T."/>
            <person name="Rivas M.V."/>
            <person name="Horita H."/>
            <person name="Patterson M.A."/>
            <person name="White S.A."/>
            <person name="Scharff C."/>
            <person name="Haesler S."/>
            <person name="Zhao S."/>
            <person name="Sakaguchi H."/>
            <person name="Hagiwara M."/>
            <person name="Shiraki T."/>
            <person name="Hirozane-Kishikawa T."/>
            <person name="Skene P."/>
            <person name="Hayashizaki Y."/>
            <person name="Carninci P."/>
            <person name="Jarvis E.D."/>
        </authorList>
    </citation>
    <scope>NUCLEOTIDE SEQUENCE</scope>
    <source>
        <tissue evidence="1">Whole brain</tissue>
    </source>
</reference>
<organism evidence="1">
    <name type="scientific">Taeniopygia guttata</name>
    <name type="common">Zebra finch</name>
    <name type="synonym">Poephila guttata</name>
    <dbReference type="NCBI Taxonomy" id="59729"/>
    <lineage>
        <taxon>Eukaryota</taxon>
        <taxon>Metazoa</taxon>
        <taxon>Chordata</taxon>
        <taxon>Craniata</taxon>
        <taxon>Vertebrata</taxon>
        <taxon>Euteleostomi</taxon>
        <taxon>Archelosauria</taxon>
        <taxon>Archosauria</taxon>
        <taxon>Dinosauria</taxon>
        <taxon>Saurischia</taxon>
        <taxon>Theropoda</taxon>
        <taxon>Coelurosauria</taxon>
        <taxon>Aves</taxon>
        <taxon>Neognathae</taxon>
        <taxon>Neoaves</taxon>
        <taxon>Telluraves</taxon>
        <taxon>Australaves</taxon>
        <taxon>Passeriformes</taxon>
        <taxon>Passeroidea</taxon>
        <taxon>Estrildidae</taxon>
        <taxon>Estrildinae</taxon>
        <taxon>Taeniopygia</taxon>
    </lineage>
</organism>
<accession>B5FZK1</accession>
<sequence>MAGTCCWPPSPSTSSCRRCPAAWRRGRAAGPERLRRRRNLMWW</sequence>